<protein>
    <recommendedName>
        <fullName evidence="3">Secreted protein</fullName>
    </recommendedName>
</protein>
<feature type="chain" id="PRO_5002045976" description="Secreted protein" evidence="1">
    <location>
        <begin position="20"/>
        <end position="50"/>
    </location>
</feature>
<dbReference type="AlphaFoldDB" id="A0A0A9FW72"/>
<sequence>MHVHFVLLITTFYFAKVQAAASAMVAELPMFGMDASPCICYRVGRFFVVP</sequence>
<evidence type="ECO:0000313" key="2">
    <source>
        <dbReference type="EMBL" id="JAE16522.1"/>
    </source>
</evidence>
<proteinExistence type="predicted"/>
<organism evidence="2">
    <name type="scientific">Arundo donax</name>
    <name type="common">Giant reed</name>
    <name type="synonym">Donax arundinaceus</name>
    <dbReference type="NCBI Taxonomy" id="35708"/>
    <lineage>
        <taxon>Eukaryota</taxon>
        <taxon>Viridiplantae</taxon>
        <taxon>Streptophyta</taxon>
        <taxon>Embryophyta</taxon>
        <taxon>Tracheophyta</taxon>
        <taxon>Spermatophyta</taxon>
        <taxon>Magnoliopsida</taxon>
        <taxon>Liliopsida</taxon>
        <taxon>Poales</taxon>
        <taxon>Poaceae</taxon>
        <taxon>PACMAD clade</taxon>
        <taxon>Arundinoideae</taxon>
        <taxon>Arundineae</taxon>
        <taxon>Arundo</taxon>
    </lineage>
</organism>
<dbReference type="EMBL" id="GBRH01181374">
    <property type="protein sequence ID" value="JAE16522.1"/>
    <property type="molecule type" value="Transcribed_RNA"/>
</dbReference>
<keyword evidence="1" id="KW-0732">Signal</keyword>
<accession>A0A0A9FW72</accession>
<evidence type="ECO:0008006" key="3">
    <source>
        <dbReference type="Google" id="ProtNLM"/>
    </source>
</evidence>
<name>A0A0A9FW72_ARUDO</name>
<feature type="signal peptide" evidence="1">
    <location>
        <begin position="1"/>
        <end position="19"/>
    </location>
</feature>
<evidence type="ECO:0000256" key="1">
    <source>
        <dbReference type="SAM" id="SignalP"/>
    </source>
</evidence>
<reference evidence="2" key="1">
    <citation type="submission" date="2014-09" db="EMBL/GenBank/DDBJ databases">
        <authorList>
            <person name="Magalhaes I.L.F."/>
            <person name="Oliveira U."/>
            <person name="Santos F.R."/>
            <person name="Vidigal T.H.D.A."/>
            <person name="Brescovit A.D."/>
            <person name="Santos A.J."/>
        </authorList>
    </citation>
    <scope>NUCLEOTIDE SEQUENCE</scope>
    <source>
        <tissue evidence="2">Shoot tissue taken approximately 20 cm above the soil surface</tissue>
    </source>
</reference>
<reference evidence="2" key="2">
    <citation type="journal article" date="2015" name="Data Brief">
        <title>Shoot transcriptome of the giant reed, Arundo donax.</title>
        <authorList>
            <person name="Barrero R.A."/>
            <person name="Guerrero F.D."/>
            <person name="Moolhuijzen P."/>
            <person name="Goolsby J.A."/>
            <person name="Tidwell J."/>
            <person name="Bellgard S.E."/>
            <person name="Bellgard M.I."/>
        </authorList>
    </citation>
    <scope>NUCLEOTIDE SEQUENCE</scope>
    <source>
        <tissue evidence="2">Shoot tissue taken approximately 20 cm above the soil surface</tissue>
    </source>
</reference>